<dbReference type="GO" id="GO:0000166">
    <property type="term" value="F:nucleotide binding"/>
    <property type="evidence" value="ECO:0007669"/>
    <property type="project" value="InterPro"/>
</dbReference>
<dbReference type="Proteomes" id="UP000322139">
    <property type="component" value="Unassembled WGS sequence"/>
</dbReference>
<dbReference type="InterPro" id="IPR055170">
    <property type="entry name" value="GFO_IDH_MocA-like_dom"/>
</dbReference>
<dbReference type="Pfam" id="PF22725">
    <property type="entry name" value="GFO_IDH_MocA_C3"/>
    <property type="match status" value="1"/>
</dbReference>
<evidence type="ECO:0000313" key="5">
    <source>
        <dbReference type="Proteomes" id="UP000322139"/>
    </source>
</evidence>
<dbReference type="GO" id="GO:0016491">
    <property type="term" value="F:oxidoreductase activity"/>
    <property type="evidence" value="ECO:0007669"/>
    <property type="project" value="UniProtKB-KW"/>
</dbReference>
<accession>A0A5D4QVI6</accession>
<evidence type="ECO:0000313" key="4">
    <source>
        <dbReference type="EMBL" id="TYS41901.1"/>
    </source>
</evidence>
<keyword evidence="1" id="KW-0560">Oxidoreductase</keyword>
<organism evidence="4 5">
    <name type="scientific">Bacillus infantis</name>
    <dbReference type="NCBI Taxonomy" id="324767"/>
    <lineage>
        <taxon>Bacteria</taxon>
        <taxon>Bacillati</taxon>
        <taxon>Bacillota</taxon>
        <taxon>Bacilli</taxon>
        <taxon>Bacillales</taxon>
        <taxon>Bacillaceae</taxon>
        <taxon>Bacillus</taxon>
    </lineage>
</organism>
<evidence type="ECO:0000259" key="2">
    <source>
        <dbReference type="Pfam" id="PF01408"/>
    </source>
</evidence>
<evidence type="ECO:0000259" key="3">
    <source>
        <dbReference type="Pfam" id="PF22725"/>
    </source>
</evidence>
<dbReference type="Gene3D" id="3.30.360.10">
    <property type="entry name" value="Dihydrodipicolinate Reductase, domain 2"/>
    <property type="match status" value="1"/>
</dbReference>
<evidence type="ECO:0000256" key="1">
    <source>
        <dbReference type="ARBA" id="ARBA00023002"/>
    </source>
</evidence>
<sequence length="315" mass="35244">MSKNVGIIGLGAIGERVLRNFQYNEGTKVAALCDTNETRLEALKSELGEVALYSNYEELLNNEEIELVYIAVPPKYHHQIALDAIKKGKHILCEKPLANSIEEAREMAEAAEAAGIVNAINFPMMYSNVFRLFKEKAEDGTLGEIKRVEVNLHFTEWPRKWQKNNWIAGREQGGFIREVGPHYIQMILDVFGDIKDVRSFVDYPEDTDLCETGFVAVMTAGGNIPVVFNGASGIGQQEKISFKLFGEKGTIDLQNWSQLAESTIDAEAEILPVERENDMDLVSEICHSIDGGKARIVSFKQGYKVQEVLEQLLNT</sequence>
<reference evidence="4 5" key="1">
    <citation type="submission" date="2019-08" db="EMBL/GenBank/DDBJ databases">
        <title>Bacillus genomes from the desert of Cuatro Cienegas, Coahuila.</title>
        <authorList>
            <person name="Olmedo-Alvarez G."/>
        </authorList>
    </citation>
    <scope>NUCLEOTIDE SEQUENCE [LARGE SCALE GENOMIC DNA]</scope>
    <source>
        <strain evidence="4 5">CH446_14T</strain>
    </source>
</reference>
<dbReference type="Pfam" id="PF01408">
    <property type="entry name" value="GFO_IDH_MocA"/>
    <property type="match status" value="1"/>
</dbReference>
<dbReference type="InterPro" id="IPR036291">
    <property type="entry name" value="NAD(P)-bd_dom_sf"/>
</dbReference>
<name>A0A5D4QVI6_9BACI</name>
<dbReference type="Gene3D" id="3.40.50.720">
    <property type="entry name" value="NAD(P)-binding Rossmann-like Domain"/>
    <property type="match status" value="1"/>
</dbReference>
<feature type="domain" description="GFO/IDH/MocA-like oxidoreductase" evidence="3">
    <location>
        <begin position="130"/>
        <end position="251"/>
    </location>
</feature>
<dbReference type="PANTHER" id="PTHR43818">
    <property type="entry name" value="BCDNA.GH03377"/>
    <property type="match status" value="1"/>
</dbReference>
<dbReference type="PANTHER" id="PTHR43818:SF11">
    <property type="entry name" value="BCDNA.GH03377"/>
    <property type="match status" value="1"/>
</dbReference>
<dbReference type="SUPFAM" id="SSF51735">
    <property type="entry name" value="NAD(P)-binding Rossmann-fold domains"/>
    <property type="match status" value="1"/>
</dbReference>
<proteinExistence type="predicted"/>
<comment type="caution">
    <text evidence="4">The sequence shown here is derived from an EMBL/GenBank/DDBJ whole genome shotgun (WGS) entry which is preliminary data.</text>
</comment>
<dbReference type="InterPro" id="IPR050463">
    <property type="entry name" value="Gfo/Idh/MocA_oxidrdct_glycsds"/>
</dbReference>
<protein>
    <submittedName>
        <fullName evidence="4">Gfo/Idh/MocA family oxidoreductase</fullName>
    </submittedName>
</protein>
<dbReference type="AlphaFoldDB" id="A0A5D4QVI6"/>
<dbReference type="EMBL" id="VTER01000017">
    <property type="protein sequence ID" value="TYS41901.1"/>
    <property type="molecule type" value="Genomic_DNA"/>
</dbReference>
<dbReference type="InterPro" id="IPR000683">
    <property type="entry name" value="Gfo/Idh/MocA-like_OxRdtase_N"/>
</dbReference>
<gene>
    <name evidence="4" type="ORF">FZD51_23560</name>
</gene>
<dbReference type="RefSeq" id="WP_148976957.1">
    <property type="nucleotide sequence ID" value="NZ_VTER01000017.1"/>
</dbReference>
<feature type="domain" description="Gfo/Idh/MocA-like oxidoreductase N-terminal" evidence="2">
    <location>
        <begin position="4"/>
        <end position="117"/>
    </location>
</feature>
<dbReference type="SUPFAM" id="SSF55347">
    <property type="entry name" value="Glyceraldehyde-3-phosphate dehydrogenase-like, C-terminal domain"/>
    <property type="match status" value="1"/>
</dbReference>